<dbReference type="Proteomes" id="UP000241769">
    <property type="component" value="Unassembled WGS sequence"/>
</dbReference>
<dbReference type="SUPFAM" id="SSF68906">
    <property type="entry name" value="SAP domain"/>
    <property type="match status" value="1"/>
</dbReference>
<accession>A0A2P6MUV9</accession>
<keyword evidence="3" id="KW-1185">Reference proteome</keyword>
<reference evidence="2 3" key="1">
    <citation type="journal article" date="2018" name="Genome Biol. Evol.">
        <title>Multiple Roots of Fruiting Body Formation in Amoebozoa.</title>
        <authorList>
            <person name="Hillmann F."/>
            <person name="Forbes G."/>
            <person name="Novohradska S."/>
            <person name="Ferling I."/>
            <person name="Riege K."/>
            <person name="Groth M."/>
            <person name="Westermann M."/>
            <person name="Marz M."/>
            <person name="Spaller T."/>
            <person name="Winckler T."/>
            <person name="Schaap P."/>
            <person name="Glockner G."/>
        </authorList>
    </citation>
    <scope>NUCLEOTIDE SEQUENCE [LARGE SCALE GENOMIC DNA]</scope>
    <source>
        <strain evidence="2 3">Jena</strain>
    </source>
</reference>
<evidence type="ECO:0000313" key="3">
    <source>
        <dbReference type="Proteomes" id="UP000241769"/>
    </source>
</evidence>
<comment type="caution">
    <text evidence="2">The sequence shown here is derived from an EMBL/GenBank/DDBJ whole genome shotgun (WGS) entry which is preliminary data.</text>
</comment>
<gene>
    <name evidence="2" type="ORF">PROFUN_10652</name>
</gene>
<sequence length="294" mass="32851">MNIEARTCCSLTTSYEVLYDTLCHGVPSTGSTHPCSTREPTIEIAQQSLRCNTPQPFQPWLLLYGFSCPSAEDKTILRLYGCFCPILGLIRDKHSVRVEKCKAVVFSGGEFFGADGKHSTDQPETATSRQFLPNFSQQASQHRHLNGYKHLPHNRCSRCSRSVPPQINKQHMAVDPITSKQEALRPDCTTDLNDLSIPALKERCHQRGLQISGSHSTLISRLTGICLTYHSLKLAYKFGFLTAHKKLHFEIHWETQKKVAKEMAILLDICAQVDSGKLGWCRVPESIGGGELTP</sequence>
<dbReference type="Gene3D" id="1.10.720.30">
    <property type="entry name" value="SAP domain"/>
    <property type="match status" value="1"/>
</dbReference>
<proteinExistence type="predicted"/>
<organism evidence="2 3">
    <name type="scientific">Planoprotostelium fungivorum</name>
    <dbReference type="NCBI Taxonomy" id="1890364"/>
    <lineage>
        <taxon>Eukaryota</taxon>
        <taxon>Amoebozoa</taxon>
        <taxon>Evosea</taxon>
        <taxon>Variosea</taxon>
        <taxon>Cavosteliida</taxon>
        <taxon>Cavosteliaceae</taxon>
        <taxon>Planoprotostelium</taxon>
    </lineage>
</organism>
<protein>
    <recommendedName>
        <fullName evidence="1">SAP domain-containing protein</fullName>
    </recommendedName>
</protein>
<dbReference type="EMBL" id="MDYQ01000380">
    <property type="protein sequence ID" value="PRP75474.1"/>
    <property type="molecule type" value="Genomic_DNA"/>
</dbReference>
<evidence type="ECO:0000313" key="2">
    <source>
        <dbReference type="EMBL" id="PRP75474.1"/>
    </source>
</evidence>
<dbReference type="InterPro" id="IPR003034">
    <property type="entry name" value="SAP_dom"/>
</dbReference>
<dbReference type="InterPro" id="IPR036361">
    <property type="entry name" value="SAP_dom_sf"/>
</dbReference>
<dbReference type="AlphaFoldDB" id="A0A2P6MUV9"/>
<dbReference type="PROSITE" id="PS50800">
    <property type="entry name" value="SAP"/>
    <property type="match status" value="1"/>
</dbReference>
<evidence type="ECO:0000259" key="1">
    <source>
        <dbReference type="PROSITE" id="PS50800"/>
    </source>
</evidence>
<dbReference type="InParanoid" id="A0A2P6MUV9"/>
<name>A0A2P6MUV9_9EUKA</name>
<feature type="domain" description="SAP" evidence="1">
    <location>
        <begin position="192"/>
        <end position="226"/>
    </location>
</feature>